<proteinExistence type="inferred from homology"/>
<evidence type="ECO:0000313" key="7">
    <source>
        <dbReference type="Proteomes" id="UP000095594"/>
    </source>
</evidence>
<dbReference type="SUPFAM" id="SSF51445">
    <property type="entry name" value="(Trans)glycosidases"/>
    <property type="match status" value="1"/>
</dbReference>
<dbReference type="EMBL" id="CYZX01000031">
    <property type="protein sequence ID" value="CUP20017.1"/>
    <property type="molecule type" value="Genomic_DNA"/>
</dbReference>
<evidence type="ECO:0000256" key="2">
    <source>
        <dbReference type="ARBA" id="ARBA00022801"/>
    </source>
</evidence>
<dbReference type="EC" id="3.2.1.86" evidence="6"/>
<protein>
    <submittedName>
        <fullName evidence="6">Beta-glucosidase</fullName>
        <ecNumber evidence="6">3.2.1.86</ecNumber>
    </submittedName>
</protein>
<dbReference type="PROSITE" id="PS00572">
    <property type="entry name" value="GLYCOSYL_HYDROL_F1_1"/>
    <property type="match status" value="1"/>
</dbReference>
<accession>A0A174LBV4</accession>
<organism evidence="6 7">
    <name type="scientific">Clostridium disporicum</name>
    <dbReference type="NCBI Taxonomy" id="84024"/>
    <lineage>
        <taxon>Bacteria</taxon>
        <taxon>Bacillati</taxon>
        <taxon>Bacillota</taxon>
        <taxon>Clostridia</taxon>
        <taxon>Eubacteriales</taxon>
        <taxon>Clostridiaceae</taxon>
        <taxon>Clostridium</taxon>
    </lineage>
</organism>
<dbReference type="InterPro" id="IPR001360">
    <property type="entry name" value="Glyco_hydro_1"/>
</dbReference>
<dbReference type="GO" id="GO:0016052">
    <property type="term" value="P:carbohydrate catabolic process"/>
    <property type="evidence" value="ECO:0007669"/>
    <property type="project" value="TreeGrafter"/>
</dbReference>
<comment type="similarity">
    <text evidence="1 5">Belongs to the glycosyl hydrolase 1 family.</text>
</comment>
<evidence type="ECO:0000256" key="4">
    <source>
        <dbReference type="PROSITE-ProRule" id="PRU10055"/>
    </source>
</evidence>
<dbReference type="FunFam" id="3.20.20.80:FF:000004">
    <property type="entry name" value="Beta-glucosidase 6-phospho-beta-glucosidase"/>
    <property type="match status" value="1"/>
</dbReference>
<reference evidence="6 7" key="1">
    <citation type="submission" date="2015-09" db="EMBL/GenBank/DDBJ databases">
        <authorList>
            <consortium name="Pathogen Informatics"/>
        </authorList>
    </citation>
    <scope>NUCLEOTIDE SEQUENCE [LARGE SCALE GENOMIC DNA]</scope>
    <source>
        <strain evidence="6 7">2789STDY5834856</strain>
    </source>
</reference>
<dbReference type="AlphaFoldDB" id="A0A174LBV4"/>
<evidence type="ECO:0000256" key="3">
    <source>
        <dbReference type="ARBA" id="ARBA00023295"/>
    </source>
</evidence>
<feature type="active site" description="Nucleophile" evidence="4">
    <location>
        <position position="368"/>
    </location>
</feature>
<dbReference type="GO" id="GO:0005829">
    <property type="term" value="C:cytosol"/>
    <property type="evidence" value="ECO:0007669"/>
    <property type="project" value="TreeGrafter"/>
</dbReference>
<gene>
    <name evidence="6" type="primary">gmuD_2</name>
    <name evidence="6" type="ORF">ERS852471_03186</name>
</gene>
<evidence type="ECO:0000256" key="1">
    <source>
        <dbReference type="ARBA" id="ARBA00010838"/>
    </source>
</evidence>
<dbReference type="InterPro" id="IPR017853">
    <property type="entry name" value="GH"/>
</dbReference>
<dbReference type="Gene3D" id="3.20.20.80">
    <property type="entry name" value="Glycosidases"/>
    <property type="match status" value="1"/>
</dbReference>
<dbReference type="RefSeq" id="WP_055268277.1">
    <property type="nucleotide sequence ID" value="NZ_CABIXQ010000031.1"/>
</dbReference>
<dbReference type="PANTHER" id="PTHR10353">
    <property type="entry name" value="GLYCOSYL HYDROLASE"/>
    <property type="match status" value="1"/>
</dbReference>
<dbReference type="PRINTS" id="PR00131">
    <property type="entry name" value="GLHYDRLASE1"/>
</dbReference>
<dbReference type="Pfam" id="PF00232">
    <property type="entry name" value="Glyco_hydro_1"/>
    <property type="match status" value="1"/>
</dbReference>
<dbReference type="Proteomes" id="UP000095594">
    <property type="component" value="Unassembled WGS sequence"/>
</dbReference>
<keyword evidence="3 6" id="KW-0326">Glycosidase</keyword>
<dbReference type="PANTHER" id="PTHR10353:SF139">
    <property type="entry name" value="6-PHOSPHO-BETA-GLUCOSIDASE GMUD"/>
    <property type="match status" value="1"/>
</dbReference>
<name>A0A174LBV4_9CLOT</name>
<dbReference type="GO" id="GO:0008706">
    <property type="term" value="F:6-phospho-beta-glucosidase activity"/>
    <property type="evidence" value="ECO:0007669"/>
    <property type="project" value="UniProtKB-EC"/>
</dbReference>
<evidence type="ECO:0000256" key="5">
    <source>
        <dbReference type="RuleBase" id="RU003690"/>
    </source>
</evidence>
<dbReference type="InterPro" id="IPR018120">
    <property type="entry name" value="Glyco_hydro_1_AS"/>
</dbReference>
<dbReference type="OrthoDB" id="9765195at2"/>
<keyword evidence="2 6" id="KW-0378">Hydrolase</keyword>
<sequence length="466" mass="54144">MKDCRLPKDFFFGAAMSGPQTEGSHNKGGKLPSFWDRYSDLEINKFHNNVGSYVGNDFYNKYEDDIKLLKSLNFNSFRTSIQWSRFLDRDGNINPEGAEFYHRVIDCALENGLDIFINLYHFDMPAYLCDRGGWESRDVIEAYANYARKAFKEFGSKVKHWFTFNEPIVEPMCTFHQALWYPYIRDEKRAMTVQYHITLAHCLAVNEFRLAQKAGELCEGARIGLINCFAPPYTKENPSTEDLEAVRMEDGIHNRWWLDVVSKGELPQDVLDTLEEYGIAPYIRPGDKEIISLGKVDWLGFNYYQPARVQAPAKKFDEEGNPIFSDPYIWPDRKMNVHRGWEIYPKGIYDFGMKIKNECPGLEFFISENGMGVEGEAKYADENGVIQDDYRIEFVKEHLEWVAKAIEDGANCVGYHYWGAIDNWSWMNAFKNRYGFVSVDLMDGYKRKKKKSADWIAKVAETKIVE</sequence>
<evidence type="ECO:0000313" key="6">
    <source>
        <dbReference type="EMBL" id="CUP20017.1"/>
    </source>
</evidence>